<sequence>MEFTPGGASRTPQTVIDLNGASTLNDFGFYDSGNYDVNAAMTHPNISGRSIKTFVFWATQSLRSMN</sequence>
<reference evidence="1 2" key="1">
    <citation type="submission" date="2018-11" db="EMBL/GenBank/DDBJ databases">
        <authorList>
            <consortium name="Pathogen Informatics"/>
        </authorList>
    </citation>
    <scope>NUCLEOTIDE SEQUENCE [LARGE SCALE GENOMIC DNA]</scope>
</reference>
<evidence type="ECO:0000313" key="2">
    <source>
        <dbReference type="Proteomes" id="UP000270094"/>
    </source>
</evidence>
<protein>
    <submittedName>
        <fullName evidence="1">Uncharacterized protein</fullName>
    </submittedName>
</protein>
<dbReference type="Proteomes" id="UP000270094">
    <property type="component" value="Unassembled WGS sequence"/>
</dbReference>
<gene>
    <name evidence="1" type="ORF">SVUK_LOCUS20593</name>
</gene>
<dbReference type="EMBL" id="UYYB01142689">
    <property type="protein sequence ID" value="VDM85595.1"/>
    <property type="molecule type" value="Genomic_DNA"/>
</dbReference>
<dbReference type="AlphaFoldDB" id="A0A3P7LTB3"/>
<keyword evidence="2" id="KW-1185">Reference proteome</keyword>
<proteinExistence type="predicted"/>
<name>A0A3P7LTB3_STRVU</name>
<evidence type="ECO:0000313" key="1">
    <source>
        <dbReference type="EMBL" id="VDM85595.1"/>
    </source>
</evidence>
<accession>A0A3P7LTB3</accession>
<organism evidence="1 2">
    <name type="scientific">Strongylus vulgaris</name>
    <name type="common">Blood worm</name>
    <dbReference type="NCBI Taxonomy" id="40348"/>
    <lineage>
        <taxon>Eukaryota</taxon>
        <taxon>Metazoa</taxon>
        <taxon>Ecdysozoa</taxon>
        <taxon>Nematoda</taxon>
        <taxon>Chromadorea</taxon>
        <taxon>Rhabditida</taxon>
        <taxon>Rhabditina</taxon>
        <taxon>Rhabditomorpha</taxon>
        <taxon>Strongyloidea</taxon>
        <taxon>Strongylidae</taxon>
        <taxon>Strongylus</taxon>
    </lineage>
</organism>